<evidence type="ECO:0000256" key="1">
    <source>
        <dbReference type="ARBA" id="ARBA00004127"/>
    </source>
</evidence>
<organism evidence="10 11">
    <name type="scientific">Candidatus Pelethenecus faecipullorum</name>
    <dbReference type="NCBI Taxonomy" id="2840900"/>
    <lineage>
        <taxon>Bacteria</taxon>
        <taxon>Bacillati</taxon>
        <taxon>Mycoplasmatota</taxon>
        <taxon>Mollicutes</taxon>
        <taxon>Candidatus Pelethenecus</taxon>
    </lineage>
</organism>
<name>A0A9D1KIG8_9MOLU</name>
<keyword evidence="2 8" id="KW-0813">Transport</keyword>
<evidence type="ECO:0000256" key="8">
    <source>
        <dbReference type="HAMAP-Rule" id="MF_00478"/>
    </source>
</evidence>
<dbReference type="Pfam" id="PF02508">
    <property type="entry name" value="Rnf-Nqr"/>
    <property type="match status" value="1"/>
</dbReference>
<dbReference type="EC" id="7.-.-.-" evidence="8"/>
<comment type="function">
    <text evidence="8">Part of a membrane-bound complex that couples electron transfer with translocation of ions across the membrane.</text>
</comment>
<keyword evidence="7 8" id="KW-0472">Membrane</keyword>
<feature type="transmembrane region" description="Helical" evidence="8">
    <location>
        <begin position="45"/>
        <end position="67"/>
    </location>
</feature>
<feature type="transmembrane region" description="Helical" evidence="8">
    <location>
        <begin position="185"/>
        <end position="210"/>
    </location>
</feature>
<keyword evidence="6 8" id="KW-1133">Transmembrane helix</keyword>
<dbReference type="GO" id="GO:0022900">
    <property type="term" value="P:electron transport chain"/>
    <property type="evidence" value="ECO:0007669"/>
    <property type="project" value="UniProtKB-UniRule"/>
</dbReference>
<comment type="subunit">
    <text evidence="8">The complex is composed of six subunits: RnfA, RnfB, RnfC, RnfD, RnfE and RnfG.</text>
</comment>
<keyword evidence="3 8" id="KW-0812">Transmembrane</keyword>
<gene>
    <name evidence="8" type="primary">rnfE</name>
    <name evidence="10" type="ORF">IAD46_00590</name>
</gene>
<keyword evidence="8" id="KW-1003">Cell membrane</keyword>
<protein>
    <recommendedName>
        <fullName evidence="8">Ion-translocating oxidoreductase complex subunit E</fullName>
        <ecNumber evidence="8">7.-.-.-</ecNumber>
    </recommendedName>
    <alternativeName>
        <fullName evidence="8">Rnf electron transport complex subunit E</fullName>
    </alternativeName>
</protein>
<feature type="transmembrane region" description="Helical" evidence="8">
    <location>
        <begin position="135"/>
        <end position="156"/>
    </location>
</feature>
<feature type="coiled-coil region" evidence="9">
    <location>
        <begin position="212"/>
        <end position="246"/>
    </location>
</feature>
<evidence type="ECO:0000256" key="6">
    <source>
        <dbReference type="ARBA" id="ARBA00022989"/>
    </source>
</evidence>
<dbReference type="PANTHER" id="PTHR30586:SF0">
    <property type="entry name" value="ION-TRANSLOCATING OXIDOREDUCTASE COMPLEX SUBUNIT E"/>
    <property type="match status" value="1"/>
</dbReference>
<dbReference type="GO" id="GO:0012505">
    <property type="term" value="C:endomembrane system"/>
    <property type="evidence" value="ECO:0007669"/>
    <property type="project" value="UniProtKB-SubCell"/>
</dbReference>
<evidence type="ECO:0000256" key="9">
    <source>
        <dbReference type="SAM" id="Coils"/>
    </source>
</evidence>
<dbReference type="HAMAP" id="MF_00478">
    <property type="entry name" value="RsxE_RnfE"/>
    <property type="match status" value="1"/>
</dbReference>
<feature type="transmembrane region" description="Helical" evidence="8">
    <location>
        <begin position="79"/>
        <end position="99"/>
    </location>
</feature>
<evidence type="ECO:0000256" key="7">
    <source>
        <dbReference type="ARBA" id="ARBA00023136"/>
    </source>
</evidence>
<evidence type="ECO:0000256" key="2">
    <source>
        <dbReference type="ARBA" id="ARBA00022448"/>
    </source>
</evidence>
<dbReference type="PANTHER" id="PTHR30586">
    <property type="entry name" value="ELECTRON TRANSPORT COMPLEX PROTEIN RNFE"/>
    <property type="match status" value="1"/>
</dbReference>
<dbReference type="InterPro" id="IPR010968">
    <property type="entry name" value="RnfE"/>
</dbReference>
<dbReference type="GO" id="GO:0005886">
    <property type="term" value="C:plasma membrane"/>
    <property type="evidence" value="ECO:0007669"/>
    <property type="project" value="UniProtKB-SubCell"/>
</dbReference>
<comment type="subcellular location">
    <subcellularLocation>
        <location evidence="8">Cell membrane</location>
        <topology evidence="8">Multi-pass membrane protein</topology>
    </subcellularLocation>
    <subcellularLocation>
        <location evidence="1">Endomembrane system</location>
        <topology evidence="1">Multi-pass membrane protein</topology>
    </subcellularLocation>
</comment>
<accession>A0A9D1KIG8</accession>
<keyword evidence="5 8" id="KW-0249">Electron transport</keyword>
<comment type="similarity">
    <text evidence="8">Belongs to the NqrDE/RnfAE family.</text>
</comment>
<evidence type="ECO:0000313" key="10">
    <source>
        <dbReference type="EMBL" id="HIT49501.1"/>
    </source>
</evidence>
<feature type="transmembrane region" description="Helical" evidence="8">
    <location>
        <begin position="105"/>
        <end position="123"/>
    </location>
</feature>
<feature type="transmembrane region" description="Helical" evidence="8">
    <location>
        <begin position="12"/>
        <end position="33"/>
    </location>
</feature>
<keyword evidence="4 8" id="KW-1278">Translocase</keyword>
<dbReference type="NCBIfam" id="NF009070">
    <property type="entry name" value="PRK12405.1"/>
    <property type="match status" value="1"/>
</dbReference>
<proteinExistence type="inferred from homology"/>
<reference evidence="10" key="1">
    <citation type="submission" date="2020-10" db="EMBL/GenBank/DDBJ databases">
        <authorList>
            <person name="Gilroy R."/>
        </authorList>
    </citation>
    <scope>NUCLEOTIDE SEQUENCE</scope>
    <source>
        <strain evidence="10">ChiW17-6978</strain>
    </source>
</reference>
<comment type="caution">
    <text evidence="10">The sequence shown here is derived from an EMBL/GenBank/DDBJ whole genome shotgun (WGS) entry which is preliminary data.</text>
</comment>
<dbReference type="Proteomes" id="UP000886758">
    <property type="component" value="Unassembled WGS sequence"/>
</dbReference>
<reference evidence="10" key="2">
    <citation type="journal article" date="2021" name="PeerJ">
        <title>Extensive microbial diversity within the chicken gut microbiome revealed by metagenomics and culture.</title>
        <authorList>
            <person name="Gilroy R."/>
            <person name="Ravi A."/>
            <person name="Getino M."/>
            <person name="Pursley I."/>
            <person name="Horton D.L."/>
            <person name="Alikhan N.F."/>
            <person name="Baker D."/>
            <person name="Gharbi K."/>
            <person name="Hall N."/>
            <person name="Watson M."/>
            <person name="Adriaenssens E.M."/>
            <person name="Foster-Nyarko E."/>
            <person name="Jarju S."/>
            <person name="Secka A."/>
            <person name="Antonio M."/>
            <person name="Oren A."/>
            <person name="Chaudhuri R.R."/>
            <person name="La Ragione R."/>
            <person name="Hildebrand F."/>
            <person name="Pallen M.J."/>
        </authorList>
    </citation>
    <scope>NUCLEOTIDE SEQUENCE</scope>
    <source>
        <strain evidence="10">ChiW17-6978</strain>
    </source>
</reference>
<dbReference type="PIRSF" id="PIRSF006102">
    <property type="entry name" value="NQR_DE"/>
    <property type="match status" value="1"/>
</dbReference>
<dbReference type="InterPro" id="IPR003667">
    <property type="entry name" value="NqrDE/RnfAE"/>
</dbReference>
<sequence>MEQTVKKQKSKNLKVFLAGIINENPVLVGLLGMCPTLATTKSLESAFGMGILVILTLVGSNVLISLLRKIIPAEVKIPCYIVIIATFVTIIKMLSEAFLPELYESLGVFISLIVVNCIILGRAEAFASKNGPLASLLDGLGMGIGFTMALCIMGIIRELLGTGGLSFGVYFTFLPHVSWTPLADYAIKLFVLPAGGFLTLALILAVMAFYKNRKEDKKLAFQKAKIEELKAKKALEMAAKKQQEVK</sequence>
<evidence type="ECO:0000256" key="4">
    <source>
        <dbReference type="ARBA" id="ARBA00022967"/>
    </source>
</evidence>
<dbReference type="EMBL" id="DVLF01000021">
    <property type="protein sequence ID" value="HIT49501.1"/>
    <property type="molecule type" value="Genomic_DNA"/>
</dbReference>
<evidence type="ECO:0000256" key="5">
    <source>
        <dbReference type="ARBA" id="ARBA00022982"/>
    </source>
</evidence>
<evidence type="ECO:0000256" key="3">
    <source>
        <dbReference type="ARBA" id="ARBA00022692"/>
    </source>
</evidence>
<keyword evidence="9" id="KW-0175">Coiled coil</keyword>
<dbReference type="NCBIfam" id="TIGR01948">
    <property type="entry name" value="rnfE"/>
    <property type="match status" value="1"/>
</dbReference>
<dbReference type="AlphaFoldDB" id="A0A9D1KIG8"/>
<evidence type="ECO:0000313" key="11">
    <source>
        <dbReference type="Proteomes" id="UP000886758"/>
    </source>
</evidence>